<dbReference type="AlphaFoldDB" id="A0AAD7BP56"/>
<dbReference type="EMBL" id="JARKIF010000012">
    <property type="protein sequence ID" value="KAJ7626209.1"/>
    <property type="molecule type" value="Genomic_DNA"/>
</dbReference>
<dbReference type="InterPro" id="IPR032675">
    <property type="entry name" value="LRR_dom_sf"/>
</dbReference>
<organism evidence="1 2">
    <name type="scientific">Roridomyces roridus</name>
    <dbReference type="NCBI Taxonomy" id="1738132"/>
    <lineage>
        <taxon>Eukaryota</taxon>
        <taxon>Fungi</taxon>
        <taxon>Dikarya</taxon>
        <taxon>Basidiomycota</taxon>
        <taxon>Agaricomycotina</taxon>
        <taxon>Agaricomycetes</taxon>
        <taxon>Agaricomycetidae</taxon>
        <taxon>Agaricales</taxon>
        <taxon>Marasmiineae</taxon>
        <taxon>Mycenaceae</taxon>
        <taxon>Roridomyces</taxon>
    </lineage>
</organism>
<name>A0AAD7BP56_9AGAR</name>
<dbReference type="Proteomes" id="UP001221142">
    <property type="component" value="Unassembled WGS sequence"/>
</dbReference>
<proteinExistence type="predicted"/>
<evidence type="ECO:0008006" key="3">
    <source>
        <dbReference type="Google" id="ProtNLM"/>
    </source>
</evidence>
<sequence>MSSVLPPELIAAILDHIQDSRSDCLGGSLVCRSWLPFARRGCRITVFPHKSSQFTEFCKSPNNTLVPTVGALSLYGYRHALEYEPLIRLFGNFTSLRSLTLRCRIPSELPHLPTLYELILDYATFPSYSLFVDFMSHLPVLQTFATNQVFYETGPADGQASFPTRSIELCSLQFVEYPLDERSIFALRPRNLTLSLPRSPIPAFLSQYLLQLGPDLQSLEILYFHSQPDFTPLLNLHANPNLHHLKLCHAFRIDYHSGTVACPALPSLLHLVSQSPYLRVLTLETHTTHKIPLSGPSWTPLVLLPQRVRTQVSLHGPMYATAHRQPPED</sequence>
<reference evidence="1" key="1">
    <citation type="submission" date="2023-03" db="EMBL/GenBank/DDBJ databases">
        <title>Massive genome expansion in bonnet fungi (Mycena s.s.) driven by repeated elements and novel gene families across ecological guilds.</title>
        <authorList>
            <consortium name="Lawrence Berkeley National Laboratory"/>
            <person name="Harder C.B."/>
            <person name="Miyauchi S."/>
            <person name="Viragh M."/>
            <person name="Kuo A."/>
            <person name="Thoen E."/>
            <person name="Andreopoulos B."/>
            <person name="Lu D."/>
            <person name="Skrede I."/>
            <person name="Drula E."/>
            <person name="Henrissat B."/>
            <person name="Morin E."/>
            <person name="Kohler A."/>
            <person name="Barry K."/>
            <person name="LaButti K."/>
            <person name="Morin E."/>
            <person name="Salamov A."/>
            <person name="Lipzen A."/>
            <person name="Mereny Z."/>
            <person name="Hegedus B."/>
            <person name="Baldrian P."/>
            <person name="Stursova M."/>
            <person name="Weitz H."/>
            <person name="Taylor A."/>
            <person name="Grigoriev I.V."/>
            <person name="Nagy L.G."/>
            <person name="Martin F."/>
            <person name="Kauserud H."/>
        </authorList>
    </citation>
    <scope>NUCLEOTIDE SEQUENCE</scope>
    <source>
        <strain evidence="1">9284</strain>
    </source>
</reference>
<comment type="caution">
    <text evidence="1">The sequence shown here is derived from an EMBL/GenBank/DDBJ whole genome shotgun (WGS) entry which is preliminary data.</text>
</comment>
<dbReference type="Gene3D" id="3.80.10.10">
    <property type="entry name" value="Ribonuclease Inhibitor"/>
    <property type="match status" value="1"/>
</dbReference>
<accession>A0AAD7BP56</accession>
<keyword evidence="2" id="KW-1185">Reference proteome</keyword>
<evidence type="ECO:0000313" key="1">
    <source>
        <dbReference type="EMBL" id="KAJ7626209.1"/>
    </source>
</evidence>
<gene>
    <name evidence="1" type="ORF">FB45DRAFT_76309</name>
</gene>
<dbReference type="SUPFAM" id="SSF52047">
    <property type="entry name" value="RNI-like"/>
    <property type="match status" value="1"/>
</dbReference>
<protein>
    <recommendedName>
        <fullName evidence="3">F-box domain-containing protein</fullName>
    </recommendedName>
</protein>
<evidence type="ECO:0000313" key="2">
    <source>
        <dbReference type="Proteomes" id="UP001221142"/>
    </source>
</evidence>